<dbReference type="VEuPathDB" id="ToxoDB:ETH2_0846100"/>
<feature type="region of interest" description="Disordered" evidence="3">
    <location>
        <begin position="378"/>
        <end position="404"/>
    </location>
</feature>
<evidence type="ECO:0000313" key="5">
    <source>
        <dbReference type="EMBL" id="CDJ37646.1"/>
    </source>
</evidence>
<evidence type="ECO:0000256" key="1">
    <source>
        <dbReference type="ARBA" id="ARBA00010197"/>
    </source>
</evidence>
<dbReference type="PANTHER" id="PTHR12096">
    <property type="entry name" value="NUCLEAR PROTEIN SKIP-RELATED"/>
    <property type="match status" value="1"/>
</dbReference>
<protein>
    <recommendedName>
        <fullName evidence="4">SKI-interacting protein SKIP SNW domain-containing protein</fullName>
    </recommendedName>
</protein>
<dbReference type="GO" id="GO:0005681">
    <property type="term" value="C:spliceosomal complex"/>
    <property type="evidence" value="ECO:0007669"/>
    <property type="project" value="InterPro"/>
</dbReference>
<dbReference type="EMBL" id="HG673772">
    <property type="protein sequence ID" value="CDJ37646.1"/>
    <property type="molecule type" value="Genomic_DNA"/>
</dbReference>
<dbReference type="GO" id="GO:0000398">
    <property type="term" value="P:mRNA splicing, via spliceosome"/>
    <property type="evidence" value="ECO:0007669"/>
    <property type="project" value="InterPro"/>
</dbReference>
<keyword evidence="2" id="KW-0175">Coiled coil</keyword>
<gene>
    <name evidence="5" type="ORF">ETH_00016465</name>
</gene>
<accession>U6KLE7</accession>
<dbReference type="InterPro" id="IPR004015">
    <property type="entry name" value="SKI-int_prot_SKIP_SNW-dom"/>
</dbReference>
<dbReference type="OrthoDB" id="666364at2759"/>
<evidence type="ECO:0000313" key="6">
    <source>
        <dbReference type="Proteomes" id="UP000030747"/>
    </source>
</evidence>
<dbReference type="Proteomes" id="UP000030747">
    <property type="component" value="Unassembled WGS sequence"/>
</dbReference>
<reference evidence="5" key="2">
    <citation type="submission" date="2013-10" db="EMBL/GenBank/DDBJ databases">
        <authorList>
            <person name="Aslett M."/>
        </authorList>
    </citation>
    <scope>NUCLEOTIDE SEQUENCE [LARGE SCALE GENOMIC DNA]</scope>
    <source>
        <strain evidence="5">Houghton</strain>
    </source>
</reference>
<dbReference type="RefSeq" id="XP_013228484.1">
    <property type="nucleotide sequence ID" value="XM_013373030.1"/>
</dbReference>
<evidence type="ECO:0000256" key="2">
    <source>
        <dbReference type="SAM" id="Coils"/>
    </source>
</evidence>
<dbReference type="InterPro" id="IPR017862">
    <property type="entry name" value="SKI-int_prot_SKIP"/>
</dbReference>
<keyword evidence="6" id="KW-1185">Reference proteome</keyword>
<sequence>MESRYSHMGLIHMLTAQKELDRGVDLAVWQNMTDFLTKLPAPRSGGLTVADATLAAYTMPGAQSRLQKSQKAPAREIPPYLHRQGFIPRCEEDFGGGGAYPEIFVAQFPLGMGKDSDNAPSSSTLSLQVGPDGRLAYDLVVRHGSKKSVVYTRPESAHGLQMQGPEAALEAAMARERPGKEEEEKELQRTKQAIEKELEKKSNAGRAQPQHREAEFVRYTPAKLVEGHNSGCAQRLLRLEDVAIDPLDPPRFKHKRVPAARFSPPPPVLHSPTRKLTLQDQQDWKIPPCVSNWKNQKGYTIPLDKRVAADGRNLQDVSVNDKFASLSEALYIAERQAREEIRLRNEVKKQKKIREEELREQQLRQLAAQARAERAQLLQQSRRAAAGDAEEEAERQQREQIAREREKDIERAVRLERSRGKRRDDSQRDISELVALGLPVDAKKQRTDSMFDTRLFNQGGGTDSGYKGGEDDTDTLYDRPLFAQRGGAGIYQFSRDRFSTSVGEGSELAAFAGADKTRYMRTGPVEFEKDVSDPFGLDNLLSEAHKK</sequence>
<dbReference type="GeneID" id="25252447"/>
<name>U6KLE7_EIMTE</name>
<feature type="coiled-coil region" evidence="2">
    <location>
        <begin position="177"/>
        <end position="204"/>
    </location>
</feature>
<organism evidence="5 6">
    <name type="scientific">Eimeria tenella</name>
    <name type="common">Coccidian parasite</name>
    <dbReference type="NCBI Taxonomy" id="5802"/>
    <lineage>
        <taxon>Eukaryota</taxon>
        <taxon>Sar</taxon>
        <taxon>Alveolata</taxon>
        <taxon>Apicomplexa</taxon>
        <taxon>Conoidasida</taxon>
        <taxon>Coccidia</taxon>
        <taxon>Eucoccidiorida</taxon>
        <taxon>Eimeriorina</taxon>
        <taxon>Eimeriidae</taxon>
        <taxon>Eimeria</taxon>
    </lineage>
</organism>
<feature type="compositionally biased region" description="Low complexity" evidence="3">
    <location>
        <begin position="378"/>
        <end position="387"/>
    </location>
</feature>
<proteinExistence type="inferred from homology"/>
<evidence type="ECO:0000259" key="4">
    <source>
        <dbReference type="Pfam" id="PF02731"/>
    </source>
</evidence>
<feature type="compositionally biased region" description="Basic and acidic residues" evidence="3">
    <location>
        <begin position="394"/>
        <end position="404"/>
    </location>
</feature>
<dbReference type="OMA" id="YGQRRGW"/>
<reference evidence="5" key="1">
    <citation type="submission" date="2013-10" db="EMBL/GenBank/DDBJ databases">
        <title>Genomic analysis of the causative agents of coccidiosis in chickens.</title>
        <authorList>
            <person name="Reid A.J."/>
            <person name="Blake D."/>
            <person name="Billington K."/>
            <person name="Browne H."/>
            <person name="Dunn M."/>
            <person name="Hung S."/>
            <person name="Kawahara F."/>
            <person name="Miranda-Saavedra D."/>
            <person name="Mourier T."/>
            <person name="Nagra H."/>
            <person name="Otto T.D."/>
            <person name="Rawlings N."/>
            <person name="Sanchez A."/>
            <person name="Sanders M."/>
            <person name="Subramaniam C."/>
            <person name="Tay Y."/>
            <person name="Dear P."/>
            <person name="Doerig C."/>
            <person name="Gruber A."/>
            <person name="Parkinson J."/>
            <person name="Shirley M."/>
            <person name="Wan K.L."/>
            <person name="Berriman M."/>
            <person name="Tomley F."/>
            <person name="Pain A."/>
        </authorList>
    </citation>
    <scope>NUCLEOTIDE SEQUENCE [LARGE SCALE GENOMIC DNA]</scope>
    <source>
        <strain evidence="5">Houghton</strain>
    </source>
</reference>
<dbReference type="Pfam" id="PF02731">
    <property type="entry name" value="SKIP_SNW"/>
    <property type="match status" value="1"/>
</dbReference>
<dbReference type="AlphaFoldDB" id="U6KLE7"/>
<evidence type="ECO:0000256" key="3">
    <source>
        <dbReference type="SAM" id="MobiDB-lite"/>
    </source>
</evidence>
<feature type="domain" description="SKI-interacting protein SKIP SNW" evidence="4">
    <location>
        <begin position="215"/>
        <end position="374"/>
    </location>
</feature>
<comment type="similarity">
    <text evidence="1">Belongs to the SNW family.</text>
</comment>
<dbReference type="VEuPathDB" id="ToxoDB:ETH_00016465"/>